<dbReference type="GO" id="GO:0005886">
    <property type="term" value="C:plasma membrane"/>
    <property type="evidence" value="ECO:0007669"/>
    <property type="project" value="UniProtKB-SubCell"/>
</dbReference>
<evidence type="ECO:0000313" key="9">
    <source>
        <dbReference type="EMBL" id="TDP60418.1"/>
    </source>
</evidence>
<feature type="transmembrane region" description="Helical" evidence="7">
    <location>
        <begin position="202"/>
        <end position="221"/>
    </location>
</feature>
<dbReference type="SUPFAM" id="SSF161098">
    <property type="entry name" value="MetI-like"/>
    <property type="match status" value="1"/>
</dbReference>
<dbReference type="PROSITE" id="PS50928">
    <property type="entry name" value="ABC_TM1"/>
    <property type="match status" value="1"/>
</dbReference>
<feature type="transmembrane region" description="Helical" evidence="7">
    <location>
        <begin position="101"/>
        <end position="122"/>
    </location>
</feature>
<feature type="transmembrane region" description="Helical" evidence="7">
    <location>
        <begin position="134"/>
        <end position="157"/>
    </location>
</feature>
<feature type="transmembrane region" description="Helical" evidence="7">
    <location>
        <begin position="298"/>
        <end position="321"/>
    </location>
</feature>
<keyword evidence="2 7" id="KW-0813">Transport</keyword>
<dbReference type="CDD" id="cd06261">
    <property type="entry name" value="TM_PBP2"/>
    <property type="match status" value="1"/>
</dbReference>
<dbReference type="Gene3D" id="1.10.3720.10">
    <property type="entry name" value="MetI-like"/>
    <property type="match status" value="1"/>
</dbReference>
<keyword evidence="10" id="KW-1185">Reference proteome</keyword>
<dbReference type="InterPro" id="IPR035906">
    <property type="entry name" value="MetI-like_sf"/>
</dbReference>
<comment type="similarity">
    <text evidence="7">Belongs to the binding-protein-dependent transport system permease family.</text>
</comment>
<accession>A0A4R6QCQ2</accession>
<evidence type="ECO:0000256" key="7">
    <source>
        <dbReference type="RuleBase" id="RU363032"/>
    </source>
</evidence>
<dbReference type="EMBL" id="SNXS01000016">
    <property type="protein sequence ID" value="TDP60418.1"/>
    <property type="molecule type" value="Genomic_DNA"/>
</dbReference>
<dbReference type="OrthoDB" id="9803623at2"/>
<dbReference type="PANTHER" id="PTHR43163">
    <property type="entry name" value="DIPEPTIDE TRANSPORT SYSTEM PERMEASE PROTEIN DPPB-RELATED"/>
    <property type="match status" value="1"/>
</dbReference>
<dbReference type="Pfam" id="PF19300">
    <property type="entry name" value="BPD_transp_1_N"/>
    <property type="match status" value="1"/>
</dbReference>
<name>A0A4R6QCQ2_9BURK</name>
<evidence type="ECO:0000256" key="6">
    <source>
        <dbReference type="ARBA" id="ARBA00023136"/>
    </source>
</evidence>
<dbReference type="GO" id="GO:0071916">
    <property type="term" value="F:dipeptide transmembrane transporter activity"/>
    <property type="evidence" value="ECO:0007669"/>
    <property type="project" value="TreeGrafter"/>
</dbReference>
<keyword evidence="5 7" id="KW-1133">Transmembrane helix</keyword>
<feature type="transmembrane region" description="Helical" evidence="7">
    <location>
        <begin position="256"/>
        <end position="278"/>
    </location>
</feature>
<evidence type="ECO:0000256" key="4">
    <source>
        <dbReference type="ARBA" id="ARBA00022692"/>
    </source>
</evidence>
<dbReference type="Proteomes" id="UP000295361">
    <property type="component" value="Unassembled WGS sequence"/>
</dbReference>
<comment type="caution">
    <text evidence="9">The sequence shown here is derived from an EMBL/GenBank/DDBJ whole genome shotgun (WGS) entry which is preliminary data.</text>
</comment>
<dbReference type="AlphaFoldDB" id="A0A4R6QCQ2"/>
<dbReference type="PANTHER" id="PTHR43163:SF8">
    <property type="entry name" value="D,D-DIPEPTIDE TRANSPORT SYSTEM PERMEASE PROTEIN DDPB-RELATED"/>
    <property type="match status" value="1"/>
</dbReference>
<evidence type="ECO:0000259" key="8">
    <source>
        <dbReference type="PROSITE" id="PS50928"/>
    </source>
</evidence>
<reference evidence="9 10" key="1">
    <citation type="submission" date="2019-03" db="EMBL/GenBank/DDBJ databases">
        <title>Genomic Encyclopedia of Type Strains, Phase IV (KMG-IV): sequencing the most valuable type-strain genomes for metagenomic binning, comparative biology and taxonomic classification.</title>
        <authorList>
            <person name="Goeker M."/>
        </authorList>
    </citation>
    <scope>NUCLEOTIDE SEQUENCE [LARGE SCALE GENOMIC DNA]</scope>
    <source>
        <strain evidence="9 10">DSM 16998</strain>
    </source>
</reference>
<evidence type="ECO:0000256" key="3">
    <source>
        <dbReference type="ARBA" id="ARBA00022475"/>
    </source>
</evidence>
<keyword evidence="4 7" id="KW-0812">Transmembrane</keyword>
<gene>
    <name evidence="9" type="ORF">DES47_11617</name>
</gene>
<feature type="transmembrane region" description="Helical" evidence="7">
    <location>
        <begin position="12"/>
        <end position="30"/>
    </location>
</feature>
<evidence type="ECO:0000256" key="5">
    <source>
        <dbReference type="ARBA" id="ARBA00022989"/>
    </source>
</evidence>
<comment type="subcellular location">
    <subcellularLocation>
        <location evidence="1 7">Cell membrane</location>
        <topology evidence="1 7">Multi-pass membrane protein</topology>
    </subcellularLocation>
</comment>
<dbReference type="InParanoid" id="A0A4R6QCQ2"/>
<organism evidence="9 10">
    <name type="scientific">Roseateles toxinivorans</name>
    <dbReference type="NCBI Taxonomy" id="270368"/>
    <lineage>
        <taxon>Bacteria</taxon>
        <taxon>Pseudomonadati</taxon>
        <taxon>Pseudomonadota</taxon>
        <taxon>Betaproteobacteria</taxon>
        <taxon>Burkholderiales</taxon>
        <taxon>Sphaerotilaceae</taxon>
        <taxon>Roseateles</taxon>
    </lineage>
</organism>
<dbReference type="InterPro" id="IPR045621">
    <property type="entry name" value="BPD_transp_1_N"/>
</dbReference>
<keyword evidence="3" id="KW-1003">Cell membrane</keyword>
<proteinExistence type="inferred from homology"/>
<dbReference type="RefSeq" id="WP_133703915.1">
    <property type="nucleotide sequence ID" value="NZ_SNXS01000016.1"/>
</dbReference>
<evidence type="ECO:0000256" key="2">
    <source>
        <dbReference type="ARBA" id="ARBA00022448"/>
    </source>
</evidence>
<protein>
    <submittedName>
        <fullName evidence="9">Peptide/nickel transport system permease protein</fullName>
    </submittedName>
</protein>
<keyword evidence="6 7" id="KW-0472">Membrane</keyword>
<dbReference type="FunCoup" id="A0A4R6QCQ2">
    <property type="interactions" value="170"/>
</dbReference>
<feature type="domain" description="ABC transmembrane type-1" evidence="8">
    <location>
        <begin position="95"/>
        <end position="321"/>
    </location>
</feature>
<dbReference type="InterPro" id="IPR000515">
    <property type="entry name" value="MetI-like"/>
</dbReference>
<evidence type="ECO:0000256" key="1">
    <source>
        <dbReference type="ARBA" id="ARBA00004651"/>
    </source>
</evidence>
<evidence type="ECO:0000313" key="10">
    <source>
        <dbReference type="Proteomes" id="UP000295361"/>
    </source>
</evidence>
<sequence>MARILLRRLMMLVLVTTGVTVICFVISRMIPGDPAQMMLGPRATPQAIAELRGRLGLDQPVTKQYLTYVHDLARGDFGTSITTRNPVLPELVGYIPATLELMLMAMLLSIAIGVPLGVLTAVRRDTWIDNLGRGVAILGISTPTFWLGLMLMLLFYAQLGWLPGSGRLDLGVSPPPDRTGLYLVDAALAGDSLAWRSAFNHLLLPAGTLALASIGTVVRLIRSSMIEVLGEDYIRTARAYGISRGRLLFVYALKNALIPFVTVLGLELSALLFGSVVIESVFAWPGVGGHVLGAILNLDFPVIMAFTVVASVVYVAANLLVDLSYLVLDPRIQAVG</sequence>
<dbReference type="Pfam" id="PF00528">
    <property type="entry name" value="BPD_transp_1"/>
    <property type="match status" value="1"/>
</dbReference>